<dbReference type="Proteomes" id="UP001215598">
    <property type="component" value="Unassembled WGS sequence"/>
</dbReference>
<accession>A0AAD7H3X4</accession>
<dbReference type="EMBL" id="JARKIB010000387">
    <property type="protein sequence ID" value="KAJ7711724.1"/>
    <property type="molecule type" value="Genomic_DNA"/>
</dbReference>
<dbReference type="AlphaFoldDB" id="A0AAD7H3X4"/>
<evidence type="ECO:0000313" key="2">
    <source>
        <dbReference type="Proteomes" id="UP001215598"/>
    </source>
</evidence>
<name>A0AAD7H3X4_9AGAR</name>
<protein>
    <recommendedName>
        <fullName evidence="3">F-box domain-containing protein</fullName>
    </recommendedName>
</protein>
<organism evidence="1 2">
    <name type="scientific">Mycena metata</name>
    <dbReference type="NCBI Taxonomy" id="1033252"/>
    <lineage>
        <taxon>Eukaryota</taxon>
        <taxon>Fungi</taxon>
        <taxon>Dikarya</taxon>
        <taxon>Basidiomycota</taxon>
        <taxon>Agaricomycotina</taxon>
        <taxon>Agaricomycetes</taxon>
        <taxon>Agaricomycetidae</taxon>
        <taxon>Agaricales</taxon>
        <taxon>Marasmiineae</taxon>
        <taxon>Mycenaceae</taxon>
        <taxon>Mycena</taxon>
    </lineage>
</organism>
<evidence type="ECO:0008006" key="3">
    <source>
        <dbReference type="Google" id="ProtNLM"/>
    </source>
</evidence>
<proteinExistence type="predicted"/>
<sequence>MPADATSHSMESPFRSHLGTNYVPSDPEIEEIAAHLAPHAAELARLDALLLELTTQRDRVKDYIDSHKALTSYPRRLPHDLIQEIFLRCLPTRHNAVMSPTEPPLLLGRICSAWRSIAFALPQLWASLHVPLDFTAATEDRKSAAVGWLERSVPLPIRLSIVASRLLGNNLSINEWLLPFSTRWGIVHTLDPHDAGLMDLLEDVNAPRLEEVQVVLADDHLEAEDGEPLLSSPIFRGMGCCRATIVAPTLGAFIPASPFRWDHLARLTLKCSGEESTRTGGLSRDAAYAVLYGCGCLRSIQFQLSSNHPTEWARTSWDKERLSLPLLESMTIVESHWAGAHEDLVSLVENLEMPKLVKFHLPATSMSSSKETFLKYLGTHSPNLSDLRIGFDYAPPTSIVETFQLFPLLTNLWLVYTASPENIWTNSIPSAEELLSTLTSDSPEPNPWPALTELIIEPVLSCEERVWMDFLRGQLKRKTNLRRFELILSEDPPTTLPDIQTFLGDGLDVLIRYIPFFKEEHTAWEGINGDQVE</sequence>
<reference evidence="1" key="1">
    <citation type="submission" date="2023-03" db="EMBL/GenBank/DDBJ databases">
        <title>Massive genome expansion in bonnet fungi (Mycena s.s.) driven by repeated elements and novel gene families across ecological guilds.</title>
        <authorList>
            <consortium name="Lawrence Berkeley National Laboratory"/>
            <person name="Harder C.B."/>
            <person name="Miyauchi S."/>
            <person name="Viragh M."/>
            <person name="Kuo A."/>
            <person name="Thoen E."/>
            <person name="Andreopoulos B."/>
            <person name="Lu D."/>
            <person name="Skrede I."/>
            <person name="Drula E."/>
            <person name="Henrissat B."/>
            <person name="Morin E."/>
            <person name="Kohler A."/>
            <person name="Barry K."/>
            <person name="LaButti K."/>
            <person name="Morin E."/>
            <person name="Salamov A."/>
            <person name="Lipzen A."/>
            <person name="Mereny Z."/>
            <person name="Hegedus B."/>
            <person name="Baldrian P."/>
            <person name="Stursova M."/>
            <person name="Weitz H."/>
            <person name="Taylor A."/>
            <person name="Grigoriev I.V."/>
            <person name="Nagy L.G."/>
            <person name="Martin F."/>
            <person name="Kauserud H."/>
        </authorList>
    </citation>
    <scope>NUCLEOTIDE SEQUENCE</scope>
    <source>
        <strain evidence="1">CBHHK182m</strain>
    </source>
</reference>
<comment type="caution">
    <text evidence="1">The sequence shown here is derived from an EMBL/GenBank/DDBJ whole genome shotgun (WGS) entry which is preliminary data.</text>
</comment>
<gene>
    <name evidence="1" type="ORF">B0H16DRAFT_1627411</name>
</gene>
<keyword evidence="2" id="KW-1185">Reference proteome</keyword>
<evidence type="ECO:0000313" key="1">
    <source>
        <dbReference type="EMBL" id="KAJ7711724.1"/>
    </source>
</evidence>